<dbReference type="Gene3D" id="3.40.50.2300">
    <property type="match status" value="1"/>
</dbReference>
<evidence type="ECO:0000256" key="1">
    <source>
        <dbReference type="PROSITE-ProRule" id="PRU00169"/>
    </source>
</evidence>
<proteinExistence type="predicted"/>
<dbReference type="OrthoDB" id="8755166at2"/>
<dbReference type="Proteomes" id="UP000245820">
    <property type="component" value="Chromosome"/>
</dbReference>
<evidence type="ECO:0000313" key="3">
    <source>
        <dbReference type="EMBL" id="AWL05945.1"/>
    </source>
</evidence>
<sequence>MHLSSHPFTVRLIGFPPGESARLEALLARARGVGPSYSCLHDDSLQEPDLYIANGDSPTTLTRIGCLPPGSLQPALVICNPGEPGNPGAGNWRTLARPVDPLQLHEALADLLDTRVQVLVQQNTRATRRVLAERRRRPRLAPDGETPAFYTRLRRGPVNGAVLIVDQECKLRNEVARVLGPRRVPVEWTDSLCAAVRLCDETKVALVLINTAAVGIEPYEVCSSIKSQDGAQRTPVVFLVEQSFHYDSVRARRAGARGLLTTPVAGRHWMLTFQKLLDLPV</sequence>
<dbReference type="KEGG" id="mtim:DIR46_16920"/>
<dbReference type="PROSITE" id="PS50110">
    <property type="entry name" value="RESPONSE_REGULATORY"/>
    <property type="match status" value="1"/>
</dbReference>
<dbReference type="SUPFAM" id="SSF52172">
    <property type="entry name" value="CheY-like"/>
    <property type="match status" value="1"/>
</dbReference>
<feature type="domain" description="Response regulatory" evidence="2">
    <location>
        <begin position="161"/>
        <end position="277"/>
    </location>
</feature>
<organism evidence="3 4">
    <name type="scientific">Massilia oculi</name>
    <dbReference type="NCBI Taxonomy" id="945844"/>
    <lineage>
        <taxon>Bacteria</taxon>
        <taxon>Pseudomonadati</taxon>
        <taxon>Pseudomonadota</taxon>
        <taxon>Betaproteobacteria</taxon>
        <taxon>Burkholderiales</taxon>
        <taxon>Oxalobacteraceae</taxon>
        <taxon>Telluria group</taxon>
        <taxon>Massilia</taxon>
    </lineage>
</organism>
<dbReference type="AlphaFoldDB" id="A0A2S2DKP0"/>
<keyword evidence="4" id="KW-1185">Reference proteome</keyword>
<dbReference type="Pfam" id="PF00072">
    <property type="entry name" value="Response_reg"/>
    <property type="match status" value="1"/>
</dbReference>
<evidence type="ECO:0000259" key="2">
    <source>
        <dbReference type="PROSITE" id="PS50110"/>
    </source>
</evidence>
<name>A0A2S2DKP0_9BURK</name>
<dbReference type="GO" id="GO:0000160">
    <property type="term" value="P:phosphorelay signal transduction system"/>
    <property type="evidence" value="ECO:0007669"/>
    <property type="project" value="InterPro"/>
</dbReference>
<dbReference type="InterPro" id="IPR011006">
    <property type="entry name" value="CheY-like_superfamily"/>
</dbReference>
<gene>
    <name evidence="3" type="ORF">DIR46_16920</name>
</gene>
<reference evidence="3 4" key="1">
    <citation type="submission" date="2018-05" db="EMBL/GenBank/DDBJ databases">
        <title>Complete genome sequence of Massilia oculi sp. nov. CCUG 43427T (=DSM 26321T), the type strain of M. oculi, and comparison with genome sequences of other Massilia strains.</title>
        <authorList>
            <person name="Zhu B."/>
        </authorList>
    </citation>
    <scope>NUCLEOTIDE SEQUENCE [LARGE SCALE GENOMIC DNA]</scope>
    <source>
        <strain evidence="3 4">CCUG 43427</strain>
    </source>
</reference>
<comment type="caution">
    <text evidence="1">Lacks conserved residue(s) required for the propagation of feature annotation.</text>
</comment>
<dbReference type="InterPro" id="IPR001789">
    <property type="entry name" value="Sig_transdc_resp-reg_receiver"/>
</dbReference>
<dbReference type="EMBL" id="CP029343">
    <property type="protein sequence ID" value="AWL05945.1"/>
    <property type="molecule type" value="Genomic_DNA"/>
</dbReference>
<protein>
    <submittedName>
        <fullName evidence="3">Response regulator</fullName>
    </submittedName>
</protein>
<evidence type="ECO:0000313" key="4">
    <source>
        <dbReference type="Proteomes" id="UP000245820"/>
    </source>
</evidence>
<accession>A0A2S2DKP0</accession>
<dbReference type="RefSeq" id="WP_109346272.1">
    <property type="nucleotide sequence ID" value="NZ_CP029343.1"/>
</dbReference>